<dbReference type="Proteomes" id="UP000598971">
    <property type="component" value="Unassembled WGS sequence"/>
</dbReference>
<dbReference type="EMBL" id="WHPF01000007">
    <property type="protein sequence ID" value="NNV56059.1"/>
    <property type="molecule type" value="Genomic_DNA"/>
</dbReference>
<name>A0A8J8JUY2_9BACT</name>
<keyword evidence="2" id="KW-1185">Reference proteome</keyword>
<evidence type="ECO:0000313" key="2">
    <source>
        <dbReference type="Proteomes" id="UP000598971"/>
    </source>
</evidence>
<protein>
    <recommendedName>
        <fullName evidence="3">DUF2281 domain-containing protein</fullName>
    </recommendedName>
</protein>
<organism evidence="1 2">
    <name type="scientific">Limnovirga soli</name>
    <dbReference type="NCBI Taxonomy" id="2656915"/>
    <lineage>
        <taxon>Bacteria</taxon>
        <taxon>Pseudomonadati</taxon>
        <taxon>Bacteroidota</taxon>
        <taxon>Chitinophagia</taxon>
        <taxon>Chitinophagales</taxon>
        <taxon>Chitinophagaceae</taxon>
        <taxon>Limnovirga</taxon>
    </lineage>
</organism>
<sequence>MTRQIIIERTLKVINQLPEDKAEAISDFADFVFKRYEEQELTNGIQKLASESQAFDFLNNEDDIYSIADLKEVYNG</sequence>
<gene>
    <name evidence="1" type="ORF">GD597_11365</name>
</gene>
<reference evidence="1" key="1">
    <citation type="submission" date="2019-10" db="EMBL/GenBank/DDBJ databases">
        <title>Draft genome sequence of Panacibacter sp. KCS-6.</title>
        <authorList>
            <person name="Yim K.J."/>
        </authorList>
    </citation>
    <scope>NUCLEOTIDE SEQUENCE</scope>
    <source>
        <strain evidence="1">KCS-6</strain>
    </source>
</reference>
<proteinExistence type="predicted"/>
<dbReference type="AlphaFoldDB" id="A0A8J8JUY2"/>
<evidence type="ECO:0008006" key="3">
    <source>
        <dbReference type="Google" id="ProtNLM"/>
    </source>
</evidence>
<accession>A0A8J8JUY2</accession>
<evidence type="ECO:0000313" key="1">
    <source>
        <dbReference type="EMBL" id="NNV56059.1"/>
    </source>
</evidence>
<dbReference type="RefSeq" id="WP_171607998.1">
    <property type="nucleotide sequence ID" value="NZ_WHPF01000007.1"/>
</dbReference>
<comment type="caution">
    <text evidence="1">The sequence shown here is derived from an EMBL/GenBank/DDBJ whole genome shotgun (WGS) entry which is preliminary data.</text>
</comment>